<protein>
    <submittedName>
        <fullName evidence="2">Uncharacterized protein</fullName>
    </submittedName>
</protein>
<accession>A0ABX7SI90</accession>
<keyword evidence="3" id="KW-1185">Reference proteome</keyword>
<evidence type="ECO:0000313" key="2">
    <source>
        <dbReference type="EMBL" id="QTC86856.1"/>
    </source>
</evidence>
<feature type="transmembrane region" description="Helical" evidence="1">
    <location>
        <begin position="51"/>
        <end position="74"/>
    </location>
</feature>
<gene>
    <name evidence="2" type="ORF">IFE19_11995</name>
</gene>
<feature type="transmembrane region" description="Helical" evidence="1">
    <location>
        <begin position="80"/>
        <end position="102"/>
    </location>
</feature>
<keyword evidence="1" id="KW-0812">Transmembrane</keyword>
<keyword evidence="1" id="KW-1133">Transmembrane helix</keyword>
<keyword evidence="1" id="KW-0472">Membrane</keyword>
<organism evidence="2 3">
    <name type="scientific">Brevundimonas pondensis</name>
    <dbReference type="NCBI Taxonomy" id="2774189"/>
    <lineage>
        <taxon>Bacteria</taxon>
        <taxon>Pseudomonadati</taxon>
        <taxon>Pseudomonadota</taxon>
        <taxon>Alphaproteobacteria</taxon>
        <taxon>Caulobacterales</taxon>
        <taxon>Caulobacteraceae</taxon>
        <taxon>Brevundimonas</taxon>
    </lineage>
</organism>
<proteinExistence type="predicted"/>
<dbReference type="Proteomes" id="UP000663942">
    <property type="component" value="Chromosome"/>
</dbReference>
<sequence length="136" mass="14474">MSQSIDRSGRWTDIGFQAFLHRRAAKGSSMIQSDPFVQIGLNARRRTGGGLLAPFVWLGGLIATALAVTVGAVLAVLTAAAVAVIALIAGVVVFFAGFAFRARRARAATARRDEGVIDAQKVGDTWVAYGWEREGR</sequence>
<evidence type="ECO:0000256" key="1">
    <source>
        <dbReference type="SAM" id="Phobius"/>
    </source>
</evidence>
<dbReference type="EMBL" id="CP062006">
    <property type="protein sequence ID" value="QTC86856.1"/>
    <property type="molecule type" value="Genomic_DNA"/>
</dbReference>
<evidence type="ECO:0000313" key="3">
    <source>
        <dbReference type="Proteomes" id="UP000663942"/>
    </source>
</evidence>
<name>A0ABX7SI90_9CAUL</name>
<reference evidence="2 3" key="1">
    <citation type="submission" date="2020-09" db="EMBL/GenBank/DDBJ databases">
        <title>Brevundimonas sp. LVF1 isolated from an oligotrophic pond in Goettingen, Germany.</title>
        <authorList>
            <person name="Friedrich I."/>
            <person name="Klassen A."/>
            <person name="Neubauer H."/>
            <person name="Schneider D."/>
            <person name="Hertel R."/>
            <person name="Daniel R."/>
        </authorList>
    </citation>
    <scope>NUCLEOTIDE SEQUENCE [LARGE SCALE GENOMIC DNA]</scope>
    <source>
        <strain evidence="2 3">LVF1</strain>
    </source>
</reference>